<name>A0A5C6UWJ0_9FLAO</name>
<organism evidence="1 2">
    <name type="scientific">Luteibaculum oceani</name>
    <dbReference type="NCBI Taxonomy" id="1294296"/>
    <lineage>
        <taxon>Bacteria</taxon>
        <taxon>Pseudomonadati</taxon>
        <taxon>Bacteroidota</taxon>
        <taxon>Flavobacteriia</taxon>
        <taxon>Flavobacteriales</taxon>
        <taxon>Luteibaculaceae</taxon>
        <taxon>Luteibaculum</taxon>
    </lineage>
</organism>
<sequence length="144" mass="17373">MKINSVVSLAKIKPEILNEIAQQIDCGNKAYYNPKSEELICIPNFNDHYEEEEFKEFLGEEIEKVEDPEFQCITPLESWESFEIMENFAYQLNEGLFKNRLIEALSKRKPFRHFKHLVDHSDFRQDWFDFKQKELEKHVERQLI</sequence>
<proteinExistence type="predicted"/>
<protein>
    <submittedName>
        <fullName evidence="1">Uncharacterized protein</fullName>
    </submittedName>
</protein>
<evidence type="ECO:0000313" key="1">
    <source>
        <dbReference type="EMBL" id="TXC77024.1"/>
    </source>
</evidence>
<dbReference type="EMBL" id="VORB01000008">
    <property type="protein sequence ID" value="TXC77024.1"/>
    <property type="molecule type" value="Genomic_DNA"/>
</dbReference>
<gene>
    <name evidence="1" type="ORF">FRX97_09155</name>
</gene>
<accession>A0A5C6UWJ0</accession>
<dbReference type="Proteomes" id="UP000321168">
    <property type="component" value="Unassembled WGS sequence"/>
</dbReference>
<reference evidence="1 2" key="1">
    <citation type="submission" date="2019-08" db="EMBL/GenBank/DDBJ databases">
        <title>Genome of Luteibaculum oceani JCM 18817.</title>
        <authorList>
            <person name="Bowman J.P."/>
        </authorList>
    </citation>
    <scope>NUCLEOTIDE SEQUENCE [LARGE SCALE GENOMIC DNA]</scope>
    <source>
        <strain evidence="1 2">JCM 18817</strain>
    </source>
</reference>
<evidence type="ECO:0000313" key="2">
    <source>
        <dbReference type="Proteomes" id="UP000321168"/>
    </source>
</evidence>
<keyword evidence="2" id="KW-1185">Reference proteome</keyword>
<dbReference type="AlphaFoldDB" id="A0A5C6UWJ0"/>
<dbReference type="OrthoDB" id="961309at2"/>
<comment type="caution">
    <text evidence="1">The sequence shown here is derived from an EMBL/GenBank/DDBJ whole genome shotgun (WGS) entry which is preliminary data.</text>
</comment>